<dbReference type="Proteomes" id="UP000789595">
    <property type="component" value="Unassembled WGS sequence"/>
</dbReference>
<organism evidence="1 2">
    <name type="scientific">Pelagomonas calceolata</name>
    <dbReference type="NCBI Taxonomy" id="35677"/>
    <lineage>
        <taxon>Eukaryota</taxon>
        <taxon>Sar</taxon>
        <taxon>Stramenopiles</taxon>
        <taxon>Ochrophyta</taxon>
        <taxon>Pelagophyceae</taxon>
        <taxon>Pelagomonadales</taxon>
        <taxon>Pelagomonadaceae</taxon>
        <taxon>Pelagomonas</taxon>
    </lineage>
</organism>
<evidence type="ECO:0000313" key="2">
    <source>
        <dbReference type="Proteomes" id="UP000789595"/>
    </source>
</evidence>
<dbReference type="PANTHER" id="PTHR33824:SF7">
    <property type="entry name" value="POLYKETIDE CYCLASE_DEHYDRASE AND LIPID TRANSPORT SUPERFAMILY PROTEIN"/>
    <property type="match status" value="1"/>
</dbReference>
<dbReference type="PANTHER" id="PTHR33824">
    <property type="entry name" value="POLYKETIDE CYCLASE/DEHYDRASE AND LIPID TRANSPORT SUPERFAMILY PROTEIN"/>
    <property type="match status" value="1"/>
</dbReference>
<sequence length="248" mass="27872">MRRRAALCVLASTQALTLPTLRRRRKAPPPEELERWLDTAATVRVRATPEECYAAYSDLTRMPEWCPLLSEVTFDEATRKSEWRMGFKGVSVGWTAENLEERPPELLRWTSKAGTENYGAASFTPVADGTEVEVKITYRTPRAIYAIVEGRRAQSIIRSLLRATLVRFGKKMEGMPPVVDAAPHHVELWSEMMVKLDLWKAPDPERVRNRAAASTHAVHATLPLSEVVANWDELAEALGGSVFEDMLA</sequence>
<dbReference type="AlphaFoldDB" id="A0A8J2WVX1"/>
<dbReference type="EMBL" id="CAKKNE010000002">
    <property type="protein sequence ID" value="CAH0369459.1"/>
    <property type="molecule type" value="Genomic_DNA"/>
</dbReference>
<proteinExistence type="predicted"/>
<accession>A0A8J2WVX1</accession>
<reference evidence="1" key="1">
    <citation type="submission" date="2021-11" db="EMBL/GenBank/DDBJ databases">
        <authorList>
            <consortium name="Genoscope - CEA"/>
            <person name="William W."/>
        </authorList>
    </citation>
    <scope>NUCLEOTIDE SEQUENCE</scope>
</reference>
<dbReference type="Gene3D" id="3.30.530.20">
    <property type="match status" value="1"/>
</dbReference>
<keyword evidence="2" id="KW-1185">Reference proteome</keyword>
<dbReference type="OrthoDB" id="47798at2759"/>
<dbReference type="SUPFAM" id="SSF55961">
    <property type="entry name" value="Bet v1-like"/>
    <property type="match status" value="1"/>
</dbReference>
<evidence type="ECO:0000313" key="1">
    <source>
        <dbReference type="EMBL" id="CAH0369459.1"/>
    </source>
</evidence>
<gene>
    <name evidence="1" type="ORF">PECAL_2P25820</name>
</gene>
<dbReference type="InterPro" id="IPR023393">
    <property type="entry name" value="START-like_dom_sf"/>
</dbReference>
<name>A0A8J2WVX1_9STRA</name>
<dbReference type="InterPro" id="IPR047137">
    <property type="entry name" value="ORF3"/>
</dbReference>
<evidence type="ECO:0008006" key="3">
    <source>
        <dbReference type="Google" id="ProtNLM"/>
    </source>
</evidence>
<protein>
    <recommendedName>
        <fullName evidence="3">Coenzyme Q-binding protein COQ10 START domain-containing protein</fullName>
    </recommendedName>
</protein>
<comment type="caution">
    <text evidence="1">The sequence shown here is derived from an EMBL/GenBank/DDBJ whole genome shotgun (WGS) entry which is preliminary data.</text>
</comment>
<dbReference type="Pfam" id="PF10604">
    <property type="entry name" value="Polyketide_cyc2"/>
    <property type="match status" value="1"/>
</dbReference>
<dbReference type="InterPro" id="IPR019587">
    <property type="entry name" value="Polyketide_cyclase/dehydratase"/>
</dbReference>